<accession>A0A1F6N415</accession>
<sequence length="229" mass="25309">MNRFFLSSSLIAKKVIAENTLQIVLARPAGFSYIAGQFIQIQIPQTNGKILRSYSLSSSPDQADLELCVKLLPNGVGSVFFQRLNVGDQIEFFGPNGRFVINDSSSALAFIATGVGIAPIAGMIEDVLKNKKNPQSVYLLFGVRDTAHMFWTERLEILARQFSNFSFDITFSQPDMSWTGLSGRVINFIDKLASSADYYICGSGEMVKDVRSALLARGEPTNSIHFEIF</sequence>
<dbReference type="InterPro" id="IPR017927">
    <property type="entry name" value="FAD-bd_FR_type"/>
</dbReference>
<dbReference type="InterPro" id="IPR050415">
    <property type="entry name" value="MRET"/>
</dbReference>
<protein>
    <recommendedName>
        <fullName evidence="1">FAD-binding FR-type domain-containing protein</fullName>
    </recommendedName>
</protein>
<dbReference type="InterPro" id="IPR008333">
    <property type="entry name" value="Cbr1-like_FAD-bd_dom"/>
</dbReference>
<dbReference type="InterPro" id="IPR001709">
    <property type="entry name" value="Flavoprot_Pyr_Nucl_cyt_Rdtase"/>
</dbReference>
<organism evidence="2 3">
    <name type="scientific">Candidatus Magasanikbacteria bacterium RIFCSPLOWO2_01_FULL_40_15</name>
    <dbReference type="NCBI Taxonomy" id="1798686"/>
    <lineage>
        <taxon>Bacteria</taxon>
        <taxon>Candidatus Magasanikiibacteriota</taxon>
    </lineage>
</organism>
<dbReference type="PANTHER" id="PTHR47354:SF5">
    <property type="entry name" value="PROTEIN RFBI"/>
    <property type="match status" value="1"/>
</dbReference>
<dbReference type="PRINTS" id="PR00371">
    <property type="entry name" value="FPNCR"/>
</dbReference>
<dbReference type="SUPFAM" id="SSF52343">
    <property type="entry name" value="Ferredoxin reductase-like, C-terminal NADP-linked domain"/>
    <property type="match status" value="1"/>
</dbReference>
<evidence type="ECO:0000313" key="3">
    <source>
        <dbReference type="Proteomes" id="UP000177040"/>
    </source>
</evidence>
<evidence type="ECO:0000313" key="2">
    <source>
        <dbReference type="EMBL" id="OGH78621.1"/>
    </source>
</evidence>
<dbReference type="PANTHER" id="PTHR47354">
    <property type="entry name" value="NADH OXIDOREDUCTASE HCR"/>
    <property type="match status" value="1"/>
</dbReference>
<gene>
    <name evidence="2" type="ORF">A2983_00530</name>
</gene>
<reference evidence="2 3" key="1">
    <citation type="journal article" date="2016" name="Nat. Commun.">
        <title>Thousands of microbial genomes shed light on interconnected biogeochemical processes in an aquifer system.</title>
        <authorList>
            <person name="Anantharaman K."/>
            <person name="Brown C.T."/>
            <person name="Hug L.A."/>
            <person name="Sharon I."/>
            <person name="Castelle C.J."/>
            <person name="Probst A.J."/>
            <person name="Thomas B.C."/>
            <person name="Singh A."/>
            <person name="Wilkins M.J."/>
            <person name="Karaoz U."/>
            <person name="Brodie E.L."/>
            <person name="Williams K.H."/>
            <person name="Hubbard S.S."/>
            <person name="Banfield J.F."/>
        </authorList>
    </citation>
    <scope>NUCLEOTIDE SEQUENCE [LARGE SCALE GENOMIC DNA]</scope>
</reference>
<feature type="domain" description="FAD-binding FR-type" evidence="1">
    <location>
        <begin position="3"/>
        <end position="102"/>
    </location>
</feature>
<evidence type="ECO:0000259" key="1">
    <source>
        <dbReference type="PROSITE" id="PS51384"/>
    </source>
</evidence>
<dbReference type="AlphaFoldDB" id="A0A1F6N415"/>
<name>A0A1F6N415_9BACT</name>
<dbReference type="PROSITE" id="PS51384">
    <property type="entry name" value="FAD_FR"/>
    <property type="match status" value="1"/>
</dbReference>
<dbReference type="EMBL" id="MFQH01000005">
    <property type="protein sequence ID" value="OGH78621.1"/>
    <property type="molecule type" value="Genomic_DNA"/>
</dbReference>
<dbReference type="Gene3D" id="3.40.50.80">
    <property type="entry name" value="Nucleotide-binding domain of ferredoxin-NADP reductase (FNR) module"/>
    <property type="match status" value="1"/>
</dbReference>
<dbReference type="InterPro" id="IPR039261">
    <property type="entry name" value="FNR_nucleotide-bd"/>
</dbReference>
<dbReference type="PRINTS" id="PR00410">
    <property type="entry name" value="PHEHYDRXLASE"/>
</dbReference>
<dbReference type="SUPFAM" id="SSF63380">
    <property type="entry name" value="Riboflavin synthase domain-like"/>
    <property type="match status" value="1"/>
</dbReference>
<dbReference type="Pfam" id="PF00970">
    <property type="entry name" value="FAD_binding_6"/>
    <property type="match status" value="1"/>
</dbReference>
<dbReference type="CDD" id="cd00322">
    <property type="entry name" value="FNR_like"/>
    <property type="match status" value="1"/>
</dbReference>
<dbReference type="GO" id="GO:0016491">
    <property type="term" value="F:oxidoreductase activity"/>
    <property type="evidence" value="ECO:0007669"/>
    <property type="project" value="InterPro"/>
</dbReference>
<dbReference type="Pfam" id="PF00175">
    <property type="entry name" value="NAD_binding_1"/>
    <property type="match status" value="1"/>
</dbReference>
<dbReference type="InterPro" id="IPR017938">
    <property type="entry name" value="Riboflavin_synthase-like_b-brl"/>
</dbReference>
<comment type="caution">
    <text evidence="2">The sequence shown here is derived from an EMBL/GenBank/DDBJ whole genome shotgun (WGS) entry which is preliminary data.</text>
</comment>
<proteinExistence type="predicted"/>
<dbReference type="Gene3D" id="2.40.30.10">
    <property type="entry name" value="Translation factors"/>
    <property type="match status" value="1"/>
</dbReference>
<dbReference type="InterPro" id="IPR001433">
    <property type="entry name" value="OxRdtase_FAD/NAD-bd"/>
</dbReference>
<dbReference type="Proteomes" id="UP000177040">
    <property type="component" value="Unassembled WGS sequence"/>
</dbReference>